<accession>A0A543DVG5</accession>
<feature type="domain" description="Glucose-methanol-choline oxidoreductase C-terminal" evidence="6">
    <location>
        <begin position="436"/>
        <end position="556"/>
    </location>
</feature>
<keyword evidence="4" id="KW-0560">Oxidoreductase</keyword>
<protein>
    <submittedName>
        <fullName evidence="7">Gluconate 2-dehydrogenase alpha chain</fullName>
    </submittedName>
</protein>
<dbReference type="EMBL" id="VFPA01000001">
    <property type="protein sequence ID" value="TQM13312.1"/>
    <property type="molecule type" value="Genomic_DNA"/>
</dbReference>
<dbReference type="SUPFAM" id="SSF54373">
    <property type="entry name" value="FAD-linked reductases, C-terminal domain"/>
    <property type="match status" value="1"/>
</dbReference>
<dbReference type="RefSeq" id="WP_142046985.1">
    <property type="nucleotide sequence ID" value="NZ_VFPA01000001.1"/>
</dbReference>
<gene>
    <name evidence="7" type="ORF">FB558_0044</name>
</gene>
<dbReference type="Gene3D" id="3.50.50.60">
    <property type="entry name" value="FAD/NAD(P)-binding domain"/>
    <property type="match status" value="2"/>
</dbReference>
<feature type="domain" description="Glucose-methanol-choline oxidoreductase N-terminal" evidence="5">
    <location>
        <begin position="207"/>
        <end position="340"/>
    </location>
</feature>
<dbReference type="InterPro" id="IPR007867">
    <property type="entry name" value="GMC_OxRtase_C"/>
</dbReference>
<evidence type="ECO:0000256" key="3">
    <source>
        <dbReference type="ARBA" id="ARBA00022827"/>
    </source>
</evidence>
<dbReference type="Pfam" id="PF00732">
    <property type="entry name" value="GMC_oxred_N"/>
    <property type="match status" value="1"/>
</dbReference>
<evidence type="ECO:0000259" key="5">
    <source>
        <dbReference type="Pfam" id="PF00732"/>
    </source>
</evidence>
<evidence type="ECO:0000313" key="8">
    <source>
        <dbReference type="Proteomes" id="UP000315677"/>
    </source>
</evidence>
<dbReference type="InterPro" id="IPR036188">
    <property type="entry name" value="FAD/NAD-bd_sf"/>
</dbReference>
<dbReference type="GO" id="GO:0050660">
    <property type="term" value="F:flavin adenine dinucleotide binding"/>
    <property type="evidence" value="ECO:0007669"/>
    <property type="project" value="InterPro"/>
</dbReference>
<comment type="similarity">
    <text evidence="1">Belongs to the GMC oxidoreductase family.</text>
</comment>
<evidence type="ECO:0000259" key="6">
    <source>
        <dbReference type="Pfam" id="PF05199"/>
    </source>
</evidence>
<dbReference type="SUPFAM" id="SSF51905">
    <property type="entry name" value="FAD/NAD(P)-binding domain"/>
    <property type="match status" value="1"/>
</dbReference>
<organism evidence="7 8">
    <name type="scientific">Pseudonocardia kunmingensis</name>
    <dbReference type="NCBI Taxonomy" id="630975"/>
    <lineage>
        <taxon>Bacteria</taxon>
        <taxon>Bacillati</taxon>
        <taxon>Actinomycetota</taxon>
        <taxon>Actinomycetes</taxon>
        <taxon>Pseudonocardiales</taxon>
        <taxon>Pseudonocardiaceae</taxon>
        <taxon>Pseudonocardia</taxon>
    </lineage>
</organism>
<comment type="caution">
    <text evidence="7">The sequence shown here is derived from an EMBL/GenBank/DDBJ whole genome shotgun (WGS) entry which is preliminary data.</text>
</comment>
<evidence type="ECO:0000313" key="7">
    <source>
        <dbReference type="EMBL" id="TQM13312.1"/>
    </source>
</evidence>
<sequence>MPAKKHDVIVVGAGASGAIVASELAQQGVRVLCLDKGPRHSTEDFRLKQDEIRYYARGALVPSMKTDPLTWRENSTDGDGTLAPWADGPLGTANPLHLPPSLGTGGGSIHWGGACWRFRESEFRMRSTITERLGPDALPENHTLVDWPLSYADLEPYYDKVEWELGISGRGSNVVDRPELDENPWEAPRARDYPMPPLRQGTADVEFADACTRLGYHPFRTAAAIASEPFKGRSGCTYCGFCHGYPCHVDAKTSTHVASLPAGVASGNLEIRDFCRVYRLNRSADGSRVTGVSYIDADGRSVDVEADRVVLACYALENARLLLASGINRNGQVGKHLMTHAFGFFMGLTKEPSNPYMGTLVASTSIEDFSGELVHEYDPSVLWGAPIISWPGDYQPIEIVHGMPATAPRWGAGFRDWMRDNYNHVWSMYSQTANIPTTETYVDLDPHRTDPWGQPALRMTHGWSEHDERMVEFLLTKKRLIAQEMGLTTWWEETTKPAYHLSTHEVGTHRMGEDPATSVVDVFGRSHECENLFVIGGGQFPSYHGYNPTETIWALAYLTVDHMLDRPLLTSPVPADRFLDDRSTAGAGRVG</sequence>
<reference evidence="7 8" key="1">
    <citation type="submission" date="2019-06" db="EMBL/GenBank/DDBJ databases">
        <title>Sequencing the genomes of 1000 actinobacteria strains.</title>
        <authorList>
            <person name="Klenk H.-P."/>
        </authorList>
    </citation>
    <scope>NUCLEOTIDE SEQUENCE [LARGE SCALE GENOMIC DNA]</scope>
    <source>
        <strain evidence="7 8">DSM 45301</strain>
    </source>
</reference>
<dbReference type="PANTHER" id="PTHR46056:SF12">
    <property type="entry name" value="LONG-CHAIN-ALCOHOL OXIDASE"/>
    <property type="match status" value="1"/>
</dbReference>
<dbReference type="PRINTS" id="PR00420">
    <property type="entry name" value="RNGMNOXGNASE"/>
</dbReference>
<dbReference type="OrthoDB" id="9798604at2"/>
<dbReference type="Pfam" id="PF13450">
    <property type="entry name" value="NAD_binding_8"/>
    <property type="match status" value="1"/>
</dbReference>
<dbReference type="PANTHER" id="PTHR46056">
    <property type="entry name" value="LONG-CHAIN-ALCOHOL OXIDASE"/>
    <property type="match status" value="1"/>
</dbReference>
<keyword evidence="2" id="KW-0285">Flavoprotein</keyword>
<dbReference type="Pfam" id="PF05199">
    <property type="entry name" value="GMC_oxred_C"/>
    <property type="match status" value="1"/>
</dbReference>
<dbReference type="AlphaFoldDB" id="A0A543DVG5"/>
<dbReference type="Proteomes" id="UP000315677">
    <property type="component" value="Unassembled WGS sequence"/>
</dbReference>
<dbReference type="InterPro" id="IPR000172">
    <property type="entry name" value="GMC_OxRdtase_N"/>
</dbReference>
<evidence type="ECO:0000256" key="1">
    <source>
        <dbReference type="ARBA" id="ARBA00010790"/>
    </source>
</evidence>
<evidence type="ECO:0000256" key="2">
    <source>
        <dbReference type="ARBA" id="ARBA00022630"/>
    </source>
</evidence>
<proteinExistence type="inferred from homology"/>
<evidence type="ECO:0000256" key="4">
    <source>
        <dbReference type="ARBA" id="ARBA00023002"/>
    </source>
</evidence>
<keyword evidence="8" id="KW-1185">Reference proteome</keyword>
<dbReference type="GO" id="GO:0016614">
    <property type="term" value="F:oxidoreductase activity, acting on CH-OH group of donors"/>
    <property type="evidence" value="ECO:0007669"/>
    <property type="project" value="InterPro"/>
</dbReference>
<name>A0A543DVG5_9PSEU</name>
<keyword evidence="3" id="KW-0274">FAD</keyword>